<keyword evidence="2" id="KW-1185">Reference proteome</keyword>
<keyword evidence="1" id="KW-0808">Transferase</keyword>
<reference evidence="1 2" key="2">
    <citation type="submission" date="2019-09" db="EMBL/GenBank/DDBJ databases">
        <authorList>
            <person name="Jin C."/>
        </authorList>
    </citation>
    <scope>NUCLEOTIDE SEQUENCE [LARGE SCALE GENOMIC DNA]</scope>
    <source>
        <strain evidence="1 2">BN140078</strain>
    </source>
</reference>
<reference evidence="1 2" key="1">
    <citation type="submission" date="2019-09" db="EMBL/GenBank/DDBJ databases">
        <title>Chitinophaga ginsengihumi sp. nov., isolated from soil of ginseng rhizosphere.</title>
        <authorList>
            <person name="Lee J."/>
        </authorList>
    </citation>
    <scope>NUCLEOTIDE SEQUENCE [LARGE SCALE GENOMIC DNA]</scope>
    <source>
        <strain evidence="1 2">BN140078</strain>
    </source>
</reference>
<organism evidence="1 2">
    <name type="scientific">Chitinophaga agrisoli</name>
    <dbReference type="NCBI Taxonomy" id="2607653"/>
    <lineage>
        <taxon>Bacteria</taxon>
        <taxon>Pseudomonadati</taxon>
        <taxon>Bacteroidota</taxon>
        <taxon>Chitinophagia</taxon>
        <taxon>Chitinophagales</taxon>
        <taxon>Chitinophagaceae</taxon>
        <taxon>Chitinophaga</taxon>
    </lineage>
</organism>
<dbReference type="EMBL" id="VUOC01000004">
    <property type="protein sequence ID" value="KAA2239151.1"/>
    <property type="molecule type" value="Genomic_DNA"/>
</dbReference>
<evidence type="ECO:0000313" key="1">
    <source>
        <dbReference type="EMBL" id="KAA2239151.1"/>
    </source>
</evidence>
<gene>
    <name evidence="1" type="ORF">F0L74_23375</name>
</gene>
<protein>
    <submittedName>
        <fullName evidence="1">Glycosyltransferase family 4 protein</fullName>
    </submittedName>
</protein>
<dbReference type="RefSeq" id="WP_149840330.1">
    <property type="nucleotide sequence ID" value="NZ_VUOC01000004.1"/>
</dbReference>
<proteinExistence type="predicted"/>
<dbReference type="Proteomes" id="UP000324611">
    <property type="component" value="Unassembled WGS sequence"/>
</dbReference>
<dbReference type="AlphaFoldDB" id="A0A5B2VJD3"/>
<sequence>MNTTIKKKAALIELGGSHAECLYAQISFLHHAQYEVHVICNRHLWPLLERMEGITGHQLHDIDASSKSRMRAVRAIKTYLRQHGIQRAVINTTEATGIRELALGLLFRKISLTGLVHNARKLNKGFTLRKLTGLKMKKFFVLNDAQLPHIHPPKGATVRSFYPAFFPQPGPLPAGEGPAPKAPGECWVCIPGSIELGRRDYPALLDQLEKQGLPANMKLIFLGGYDPEQATLRHSNLAMQLGRLPFQDQLVTFAPGLVPQPVFDAWLRQADAILPLLHPGVDKFAEYHTTRISGAYNLSFGYRIPLLMEDSFASWEDLRRHAVFYQAAELVALLHKLAANPALLREKAAGIATDPKFSFETQCQRYLALVEQ</sequence>
<name>A0A5B2VJD3_9BACT</name>
<evidence type="ECO:0000313" key="2">
    <source>
        <dbReference type="Proteomes" id="UP000324611"/>
    </source>
</evidence>
<comment type="caution">
    <text evidence="1">The sequence shown here is derived from an EMBL/GenBank/DDBJ whole genome shotgun (WGS) entry which is preliminary data.</text>
</comment>
<accession>A0A5B2VJD3</accession>
<dbReference type="GO" id="GO:0016740">
    <property type="term" value="F:transferase activity"/>
    <property type="evidence" value="ECO:0007669"/>
    <property type="project" value="UniProtKB-KW"/>
</dbReference>